<name>A0ABY5ABM7_9GAMM</name>
<organism evidence="1 2">
    <name type="scientific">Ectopseudomonas hydrolytica</name>
    <dbReference type="NCBI Taxonomy" id="2493633"/>
    <lineage>
        <taxon>Bacteria</taxon>
        <taxon>Pseudomonadati</taxon>
        <taxon>Pseudomonadota</taxon>
        <taxon>Gammaproteobacteria</taxon>
        <taxon>Pseudomonadales</taxon>
        <taxon>Pseudomonadaceae</taxon>
        <taxon>Ectopseudomonas</taxon>
    </lineage>
</organism>
<dbReference type="InterPro" id="IPR035229">
    <property type="entry name" value="PflM"/>
</dbReference>
<dbReference type="EMBL" id="CP099397">
    <property type="protein sequence ID" value="USR41302.1"/>
    <property type="molecule type" value="Genomic_DNA"/>
</dbReference>
<dbReference type="Pfam" id="PF17525">
    <property type="entry name" value="DUF5447"/>
    <property type="match status" value="1"/>
</dbReference>
<keyword evidence="2" id="KW-1185">Reference proteome</keyword>
<evidence type="ECO:0000313" key="2">
    <source>
        <dbReference type="Proteomes" id="UP001054897"/>
    </source>
</evidence>
<dbReference type="Proteomes" id="UP001054897">
    <property type="component" value="Chromosome"/>
</dbReference>
<sequence length="100" mass="11252">MKSLSQYLRQPHPVNCVCSVCWTSFHLSTAPVISQPEPCTDCRPVQVSKVDGRWTVTPSINCARHTPSARPPKYWFVVSDTGKPTPFVPLREPFEQGQLL</sequence>
<dbReference type="GeneID" id="300080841"/>
<gene>
    <name evidence="1" type="ORF">L1F06_007670</name>
</gene>
<protein>
    <submittedName>
        <fullName evidence="1">DUF5447 family protein</fullName>
    </submittedName>
</protein>
<dbReference type="RefSeq" id="WP_129483152.1">
    <property type="nucleotide sequence ID" value="NZ_CP099397.1"/>
</dbReference>
<evidence type="ECO:0000313" key="1">
    <source>
        <dbReference type="EMBL" id="USR41302.1"/>
    </source>
</evidence>
<proteinExistence type="predicted"/>
<reference evidence="1" key="1">
    <citation type="submission" date="2022-06" db="EMBL/GenBank/DDBJ databases">
        <title>Complete genome of Pseudomonas hydrolytica DSWY01T.</title>
        <authorList>
            <person name="Jung J."/>
            <person name="Jeon C.O."/>
        </authorList>
    </citation>
    <scope>NUCLEOTIDE SEQUENCE</scope>
    <source>
        <strain evidence="1">DSWY01</strain>
    </source>
</reference>
<accession>A0ABY5ABM7</accession>